<organism evidence="3 4">
    <name type="scientific">Roridomyces roridus</name>
    <dbReference type="NCBI Taxonomy" id="1738132"/>
    <lineage>
        <taxon>Eukaryota</taxon>
        <taxon>Fungi</taxon>
        <taxon>Dikarya</taxon>
        <taxon>Basidiomycota</taxon>
        <taxon>Agaricomycotina</taxon>
        <taxon>Agaricomycetes</taxon>
        <taxon>Agaricomycetidae</taxon>
        <taxon>Agaricales</taxon>
        <taxon>Marasmiineae</taxon>
        <taxon>Mycenaceae</taxon>
        <taxon>Roridomyces</taxon>
    </lineage>
</organism>
<reference evidence="3" key="1">
    <citation type="submission" date="2023-03" db="EMBL/GenBank/DDBJ databases">
        <title>Massive genome expansion in bonnet fungi (Mycena s.s.) driven by repeated elements and novel gene families across ecological guilds.</title>
        <authorList>
            <consortium name="Lawrence Berkeley National Laboratory"/>
            <person name="Harder C.B."/>
            <person name="Miyauchi S."/>
            <person name="Viragh M."/>
            <person name="Kuo A."/>
            <person name="Thoen E."/>
            <person name="Andreopoulos B."/>
            <person name="Lu D."/>
            <person name="Skrede I."/>
            <person name="Drula E."/>
            <person name="Henrissat B."/>
            <person name="Morin E."/>
            <person name="Kohler A."/>
            <person name="Barry K."/>
            <person name="LaButti K."/>
            <person name="Morin E."/>
            <person name="Salamov A."/>
            <person name="Lipzen A."/>
            <person name="Mereny Z."/>
            <person name="Hegedus B."/>
            <person name="Baldrian P."/>
            <person name="Stursova M."/>
            <person name="Weitz H."/>
            <person name="Taylor A."/>
            <person name="Grigoriev I.V."/>
            <person name="Nagy L.G."/>
            <person name="Martin F."/>
            <person name="Kauserud H."/>
        </authorList>
    </citation>
    <scope>NUCLEOTIDE SEQUENCE</scope>
    <source>
        <strain evidence="3">9284</strain>
    </source>
</reference>
<dbReference type="EMBL" id="JARKIF010000027">
    <property type="protein sequence ID" value="KAJ7613922.1"/>
    <property type="molecule type" value="Genomic_DNA"/>
</dbReference>
<evidence type="ECO:0000313" key="4">
    <source>
        <dbReference type="Proteomes" id="UP001221142"/>
    </source>
</evidence>
<dbReference type="InterPro" id="IPR040976">
    <property type="entry name" value="Pkinase_fungal"/>
</dbReference>
<dbReference type="GO" id="GO:0005524">
    <property type="term" value="F:ATP binding"/>
    <property type="evidence" value="ECO:0007669"/>
    <property type="project" value="InterPro"/>
</dbReference>
<gene>
    <name evidence="3" type="ORF">FB45DRAFT_886008</name>
    <name evidence="2" type="ORF">FB45DRAFT_937343</name>
</gene>
<feature type="domain" description="Protein kinase" evidence="1">
    <location>
        <begin position="72"/>
        <end position="387"/>
    </location>
</feature>
<dbReference type="EMBL" id="JARKIF010000001">
    <property type="protein sequence ID" value="KAJ7649794.1"/>
    <property type="molecule type" value="Genomic_DNA"/>
</dbReference>
<proteinExistence type="predicted"/>
<dbReference type="InterPro" id="IPR011009">
    <property type="entry name" value="Kinase-like_dom_sf"/>
</dbReference>
<dbReference type="InterPro" id="IPR000719">
    <property type="entry name" value="Prot_kinase_dom"/>
</dbReference>
<evidence type="ECO:0000259" key="1">
    <source>
        <dbReference type="PROSITE" id="PS50011"/>
    </source>
</evidence>
<accession>A0AAD7CI12</accession>
<dbReference type="PANTHER" id="PTHR38248:SF2">
    <property type="entry name" value="FUNK1 11"/>
    <property type="match status" value="1"/>
</dbReference>
<evidence type="ECO:0000313" key="2">
    <source>
        <dbReference type="EMBL" id="KAJ7613922.1"/>
    </source>
</evidence>
<dbReference type="SUPFAM" id="SSF56112">
    <property type="entry name" value="Protein kinase-like (PK-like)"/>
    <property type="match status" value="1"/>
</dbReference>
<sequence length="387" mass="43787">MRPGLLLHVKRDGIPRVRRLESVTAPTLCGACHLDIPMDCGPRPLRALTLAAFSFSKDEVFTFCGWSLRAGETLSQHYASGGRGAVVIKATVLASPGDAHNRTDVVVKWVWAPKTRTAETDFVCRARTLAGKENPHMLDRLPNFLHVEEEVQIDEDLLLRVIVQELLAPLDDSTLTADELAKAFKDILECYRWLVEVAKILHRDISVNNLMYRRIDGEIYGVLNDFDLSRFMDDSSGCASDERIGTRLFMALDLLDLRRPPIHLPRHDLESLMYVLVFLVCEIEDEERMRLTDSNMDNARGNKYRTLCTAFPLARPGFGRFDDWIFRLQSLFGDALYARCQAEIIIGFNKAQARRGGKKRQELPEVDDETLGGRVTFDTFAAALCEL</sequence>
<evidence type="ECO:0000313" key="3">
    <source>
        <dbReference type="EMBL" id="KAJ7649794.1"/>
    </source>
</evidence>
<dbReference type="GO" id="GO:0004672">
    <property type="term" value="F:protein kinase activity"/>
    <property type="evidence" value="ECO:0007669"/>
    <property type="project" value="InterPro"/>
</dbReference>
<name>A0AAD7CI12_9AGAR</name>
<dbReference type="PROSITE" id="PS50011">
    <property type="entry name" value="PROTEIN_KINASE_DOM"/>
    <property type="match status" value="1"/>
</dbReference>
<dbReference type="Pfam" id="PF17667">
    <property type="entry name" value="Pkinase_fungal"/>
    <property type="match status" value="1"/>
</dbReference>
<dbReference type="AlphaFoldDB" id="A0AAD7CI12"/>
<dbReference type="Gene3D" id="1.10.510.10">
    <property type="entry name" value="Transferase(Phosphotransferase) domain 1"/>
    <property type="match status" value="1"/>
</dbReference>
<protein>
    <recommendedName>
        <fullName evidence="1">Protein kinase domain-containing protein</fullName>
    </recommendedName>
</protein>
<keyword evidence="4" id="KW-1185">Reference proteome</keyword>
<dbReference type="PANTHER" id="PTHR38248">
    <property type="entry name" value="FUNK1 6"/>
    <property type="match status" value="1"/>
</dbReference>
<comment type="caution">
    <text evidence="3">The sequence shown here is derived from an EMBL/GenBank/DDBJ whole genome shotgun (WGS) entry which is preliminary data.</text>
</comment>
<dbReference type="Proteomes" id="UP001221142">
    <property type="component" value="Unassembled WGS sequence"/>
</dbReference>